<dbReference type="InterPro" id="IPR002912">
    <property type="entry name" value="ACT_dom"/>
</dbReference>
<dbReference type="EMBL" id="SLZW01000002">
    <property type="protein sequence ID" value="TCS64312.1"/>
    <property type="molecule type" value="Genomic_DNA"/>
</dbReference>
<dbReference type="CDD" id="cd04873">
    <property type="entry name" value="ACT_UUR-ACR-like"/>
    <property type="match status" value="1"/>
</dbReference>
<keyword evidence="3" id="KW-1185">Reference proteome</keyword>
<evidence type="ECO:0000259" key="1">
    <source>
        <dbReference type="PROSITE" id="PS51671"/>
    </source>
</evidence>
<accession>A0A4R3JEI8</accession>
<organism evidence="2 3">
    <name type="scientific">Varunaivibrio sulfuroxidans</name>
    <dbReference type="NCBI Taxonomy" id="1773489"/>
    <lineage>
        <taxon>Bacteria</taxon>
        <taxon>Pseudomonadati</taxon>
        <taxon>Pseudomonadota</taxon>
        <taxon>Alphaproteobacteria</taxon>
        <taxon>Rhodospirillales</taxon>
        <taxon>Magnetovibrionaceae</taxon>
        <taxon>Varunaivibrio</taxon>
    </lineage>
</organism>
<comment type="caution">
    <text evidence="2">The sequence shown here is derived from an EMBL/GenBank/DDBJ whole genome shotgun (WGS) entry which is preliminary data.</text>
</comment>
<feature type="domain" description="ACT" evidence="1">
    <location>
        <begin position="121"/>
        <end position="197"/>
    </location>
</feature>
<dbReference type="PANTHER" id="PTHR34875:SF6">
    <property type="entry name" value="UPF0237 PROTEIN MJ1558"/>
    <property type="match status" value="1"/>
</dbReference>
<dbReference type="CDD" id="cd02116">
    <property type="entry name" value="ACT"/>
    <property type="match status" value="1"/>
</dbReference>
<feature type="domain" description="ACT" evidence="1">
    <location>
        <begin position="31"/>
        <end position="108"/>
    </location>
</feature>
<reference evidence="2 3" key="1">
    <citation type="submission" date="2019-03" db="EMBL/GenBank/DDBJ databases">
        <title>Genomic Encyclopedia of Type Strains, Phase IV (KMG-IV): sequencing the most valuable type-strain genomes for metagenomic binning, comparative biology and taxonomic classification.</title>
        <authorList>
            <person name="Goeker M."/>
        </authorList>
    </citation>
    <scope>NUCLEOTIDE SEQUENCE [LARGE SCALE GENOMIC DNA]</scope>
    <source>
        <strain evidence="2 3">DSM 101688</strain>
    </source>
</reference>
<evidence type="ECO:0000313" key="2">
    <source>
        <dbReference type="EMBL" id="TCS64312.1"/>
    </source>
</evidence>
<dbReference type="PANTHER" id="PTHR34875">
    <property type="entry name" value="UPF0237 PROTEIN MJ1558"/>
    <property type="match status" value="1"/>
</dbReference>
<evidence type="ECO:0000313" key="3">
    <source>
        <dbReference type="Proteomes" id="UP000295304"/>
    </source>
</evidence>
<dbReference type="AlphaFoldDB" id="A0A4R3JEI8"/>
<dbReference type="Gene3D" id="3.30.70.260">
    <property type="match status" value="2"/>
</dbReference>
<proteinExistence type="predicted"/>
<protein>
    <submittedName>
        <fullName evidence="2">Glycine cleavage system transcriptional repressor</fullName>
    </submittedName>
</protein>
<dbReference type="Proteomes" id="UP000295304">
    <property type="component" value="Unassembled WGS sequence"/>
</dbReference>
<dbReference type="InterPro" id="IPR045865">
    <property type="entry name" value="ACT-like_dom_sf"/>
</dbReference>
<dbReference type="PROSITE" id="PS51671">
    <property type="entry name" value="ACT"/>
    <property type="match status" value="2"/>
</dbReference>
<sequence length="213" mass="22599">MLRVGLSIQEKKRPETLLALDRFCAMTSSILISIICPDRVGLLADLTGRLFDLGANLGDVTFAVLGEGAEFTGVCSFFNGIELTSLEEELRAVEGLQDAEMTLSRFTLSPVHAPSGRITHRLVISGGDRPGLTARLCELFVQFKVNIVRLNAEHVPDGADGQYVIRIAASIPTQSVQSCLAAVANTAGELGLNFESGAAAQDQLSGPTPQGKS</sequence>
<dbReference type="SUPFAM" id="SSF55021">
    <property type="entry name" value="ACT-like"/>
    <property type="match status" value="2"/>
</dbReference>
<name>A0A4R3JEI8_9PROT</name>
<dbReference type="InterPro" id="IPR050990">
    <property type="entry name" value="UPF0237/GcvR_regulator"/>
</dbReference>
<gene>
    <name evidence="2" type="ORF">EDD55_102355</name>
</gene>